<dbReference type="PANTHER" id="PTHR10196">
    <property type="entry name" value="SUGAR KINASE"/>
    <property type="match status" value="1"/>
</dbReference>
<dbReference type="Proteomes" id="UP000887565">
    <property type="component" value="Unplaced"/>
</dbReference>
<comment type="similarity">
    <text evidence="2">Belongs to the FGGY kinase family.</text>
</comment>
<dbReference type="InterPro" id="IPR018484">
    <property type="entry name" value="FGGY_N"/>
</dbReference>
<dbReference type="Pfam" id="PF00370">
    <property type="entry name" value="FGGY_N"/>
    <property type="match status" value="1"/>
</dbReference>
<keyword evidence="4" id="KW-0808">Transferase</keyword>
<evidence type="ECO:0000256" key="3">
    <source>
        <dbReference type="ARBA" id="ARBA00012099"/>
    </source>
</evidence>
<dbReference type="GO" id="GO:0006071">
    <property type="term" value="P:glycerol metabolic process"/>
    <property type="evidence" value="ECO:0007669"/>
    <property type="project" value="TreeGrafter"/>
</dbReference>
<accession>A0A915HVA8</accession>
<evidence type="ECO:0000259" key="7">
    <source>
        <dbReference type="Pfam" id="PF00370"/>
    </source>
</evidence>
<evidence type="ECO:0000256" key="5">
    <source>
        <dbReference type="ARBA" id="ARBA00022777"/>
    </source>
</evidence>
<dbReference type="PROSITE" id="PS00933">
    <property type="entry name" value="FGGY_KINASES_1"/>
    <property type="match status" value="1"/>
</dbReference>
<dbReference type="EC" id="2.7.1.30" evidence="3"/>
<organism evidence="8 9">
    <name type="scientific">Romanomermis culicivorax</name>
    <name type="common">Nematode worm</name>
    <dbReference type="NCBI Taxonomy" id="13658"/>
    <lineage>
        <taxon>Eukaryota</taxon>
        <taxon>Metazoa</taxon>
        <taxon>Ecdysozoa</taxon>
        <taxon>Nematoda</taxon>
        <taxon>Enoplea</taxon>
        <taxon>Dorylaimia</taxon>
        <taxon>Mermithida</taxon>
        <taxon>Mermithoidea</taxon>
        <taxon>Mermithidae</taxon>
        <taxon>Romanomermis</taxon>
    </lineage>
</organism>
<dbReference type="InterPro" id="IPR043129">
    <property type="entry name" value="ATPase_NBD"/>
</dbReference>
<dbReference type="GO" id="GO:0005739">
    <property type="term" value="C:mitochondrion"/>
    <property type="evidence" value="ECO:0007669"/>
    <property type="project" value="TreeGrafter"/>
</dbReference>
<proteinExistence type="inferred from homology"/>
<evidence type="ECO:0000256" key="6">
    <source>
        <dbReference type="ARBA" id="ARBA00043149"/>
    </source>
</evidence>
<evidence type="ECO:0000256" key="4">
    <source>
        <dbReference type="ARBA" id="ARBA00022679"/>
    </source>
</evidence>
<dbReference type="Gene3D" id="3.30.420.40">
    <property type="match status" value="1"/>
</dbReference>
<feature type="domain" description="Carbohydrate kinase FGGY N-terminal" evidence="7">
    <location>
        <begin position="19"/>
        <end position="295"/>
    </location>
</feature>
<dbReference type="GO" id="GO:0046167">
    <property type="term" value="P:glycerol-3-phosphate biosynthetic process"/>
    <property type="evidence" value="ECO:0007669"/>
    <property type="project" value="TreeGrafter"/>
</dbReference>
<sequence length="295" mass="33543">MADENMNVKFSDEYCNDLVAAIDEGTSSTRFLVFSAKSFQVITSHQVNLTAYEPRAGWIEMDPMEILDATKECMEKTCEKLRHLKFDTRKIRAVGITNQRETIVVWDRKTGRPLCDMRTEDLAERLSKKAGSRSALQKRCGLVIHPYFSALKLRWLLDNVPESPITFKKRSAATSLRRPFQNYQIKIKVSETAANSDLMTGTIDTWLIWNLTGGLNCGVYITDVTNASRTMLMNIRSLNWDTKLLTFFELDQSYLPEIRSSSEIYGHIKVNSIEQDSTEFSLNGVPISGCLGDQQ</sequence>
<evidence type="ECO:0000313" key="9">
    <source>
        <dbReference type="WBParaSite" id="nRc.2.0.1.t05347-RA"/>
    </source>
</evidence>
<protein>
    <recommendedName>
        <fullName evidence="3">glycerol kinase</fullName>
        <ecNumber evidence="3">2.7.1.30</ecNumber>
    </recommendedName>
    <alternativeName>
        <fullName evidence="6">ATP:glycerol 3-phosphotransferase</fullName>
    </alternativeName>
</protein>
<dbReference type="GO" id="GO:0006641">
    <property type="term" value="P:triglyceride metabolic process"/>
    <property type="evidence" value="ECO:0007669"/>
    <property type="project" value="TreeGrafter"/>
</dbReference>
<dbReference type="InterPro" id="IPR018483">
    <property type="entry name" value="Carb_kinase_FGGY_CS"/>
</dbReference>
<dbReference type="GO" id="GO:0004370">
    <property type="term" value="F:glycerol kinase activity"/>
    <property type="evidence" value="ECO:0007669"/>
    <property type="project" value="UniProtKB-EC"/>
</dbReference>
<comment type="pathway">
    <text evidence="1">Polyol metabolism; glycerol degradation via glycerol kinase pathway; sn-glycerol 3-phosphate from glycerol: step 1/1.</text>
</comment>
<keyword evidence="5" id="KW-0418">Kinase</keyword>
<evidence type="ECO:0000256" key="1">
    <source>
        <dbReference type="ARBA" id="ARBA00005190"/>
    </source>
</evidence>
<keyword evidence="8" id="KW-1185">Reference proteome</keyword>
<dbReference type="WBParaSite" id="nRc.2.0.1.t05347-RA">
    <property type="protein sequence ID" value="nRc.2.0.1.t05347-RA"/>
    <property type="gene ID" value="nRc.2.0.1.g05347"/>
</dbReference>
<name>A0A915HVA8_ROMCU</name>
<reference evidence="9" key="1">
    <citation type="submission" date="2022-11" db="UniProtKB">
        <authorList>
            <consortium name="WormBaseParasite"/>
        </authorList>
    </citation>
    <scope>IDENTIFICATION</scope>
</reference>
<dbReference type="OMA" id="MADENMN"/>
<evidence type="ECO:0000313" key="8">
    <source>
        <dbReference type="Proteomes" id="UP000887565"/>
    </source>
</evidence>
<dbReference type="PANTHER" id="PTHR10196:SF69">
    <property type="entry name" value="GLYCEROL KINASE"/>
    <property type="match status" value="1"/>
</dbReference>
<dbReference type="SUPFAM" id="SSF53067">
    <property type="entry name" value="Actin-like ATPase domain"/>
    <property type="match status" value="1"/>
</dbReference>
<dbReference type="AlphaFoldDB" id="A0A915HVA8"/>
<evidence type="ECO:0000256" key="2">
    <source>
        <dbReference type="ARBA" id="ARBA00009156"/>
    </source>
</evidence>